<dbReference type="HAMAP" id="MF_00204">
    <property type="entry name" value="UvrB"/>
    <property type="match status" value="1"/>
</dbReference>
<evidence type="ECO:0000256" key="12">
    <source>
        <dbReference type="ARBA" id="ARBA00029504"/>
    </source>
</evidence>
<dbReference type="PANTHER" id="PTHR24029">
    <property type="entry name" value="UVRABC SYSTEM PROTEIN B"/>
    <property type="match status" value="1"/>
</dbReference>
<dbReference type="InterPro" id="IPR014001">
    <property type="entry name" value="Helicase_ATP-bd"/>
</dbReference>
<evidence type="ECO:0000256" key="6">
    <source>
        <dbReference type="ARBA" id="ARBA00022769"/>
    </source>
</evidence>
<feature type="short sequence motif" description="Beta-hairpin" evidence="13">
    <location>
        <begin position="92"/>
        <end position="115"/>
    </location>
</feature>
<evidence type="ECO:0000313" key="20">
    <source>
        <dbReference type="Proteomes" id="UP001160301"/>
    </source>
</evidence>
<accession>A0ABT6NP03</accession>
<dbReference type="InterPro" id="IPR001943">
    <property type="entry name" value="UVR_dom"/>
</dbReference>
<dbReference type="Proteomes" id="UP001160301">
    <property type="component" value="Unassembled WGS sequence"/>
</dbReference>
<comment type="caution">
    <text evidence="19">The sequence shown here is derived from an EMBL/GenBank/DDBJ whole genome shotgun (WGS) entry which is preliminary data.</text>
</comment>
<dbReference type="InterPro" id="IPR006935">
    <property type="entry name" value="Helicase/UvrB_N"/>
</dbReference>
<feature type="binding site" evidence="13">
    <location>
        <begin position="39"/>
        <end position="46"/>
    </location>
    <ligand>
        <name>ATP</name>
        <dbReference type="ChEBI" id="CHEBI:30616"/>
    </ligand>
</feature>
<keyword evidence="3 13" id="KW-0963">Cytoplasm</keyword>
<dbReference type="Pfam" id="PF00271">
    <property type="entry name" value="Helicase_C"/>
    <property type="match status" value="1"/>
</dbReference>
<dbReference type="CDD" id="cd17916">
    <property type="entry name" value="DEXHc_UvrB"/>
    <property type="match status" value="1"/>
</dbReference>
<feature type="region of interest" description="Disordered" evidence="15">
    <location>
        <begin position="666"/>
        <end position="717"/>
    </location>
</feature>
<organism evidence="19 20">
    <name type="scientific">Polyangium sorediatum</name>
    <dbReference type="NCBI Taxonomy" id="889274"/>
    <lineage>
        <taxon>Bacteria</taxon>
        <taxon>Pseudomonadati</taxon>
        <taxon>Myxococcota</taxon>
        <taxon>Polyangia</taxon>
        <taxon>Polyangiales</taxon>
        <taxon>Polyangiaceae</taxon>
        <taxon>Polyangium</taxon>
    </lineage>
</organism>
<keyword evidence="20" id="KW-1185">Reference proteome</keyword>
<protein>
    <recommendedName>
        <fullName evidence="12 13">UvrABC system protein B</fullName>
        <shortName evidence="13">Protein UvrB</shortName>
    </recommendedName>
    <alternativeName>
        <fullName evidence="13">Excinuclease ABC subunit B</fullName>
    </alternativeName>
</protein>
<dbReference type="PROSITE" id="PS50151">
    <property type="entry name" value="UVR"/>
    <property type="match status" value="1"/>
</dbReference>
<evidence type="ECO:0000256" key="5">
    <source>
        <dbReference type="ARBA" id="ARBA00022763"/>
    </source>
</evidence>
<keyword evidence="6 13" id="KW-0228">DNA excision</keyword>
<feature type="domain" description="Helicase C-terminal" evidence="18">
    <location>
        <begin position="431"/>
        <end position="597"/>
    </location>
</feature>
<evidence type="ECO:0000256" key="10">
    <source>
        <dbReference type="ARBA" id="ARBA00023236"/>
    </source>
</evidence>
<dbReference type="SMART" id="SM00490">
    <property type="entry name" value="HELICc"/>
    <property type="match status" value="1"/>
</dbReference>
<dbReference type="Gene3D" id="4.10.860.10">
    <property type="entry name" value="UVR domain"/>
    <property type="match status" value="1"/>
</dbReference>
<dbReference type="PROSITE" id="PS51194">
    <property type="entry name" value="HELICASE_CTER"/>
    <property type="match status" value="1"/>
</dbReference>
<comment type="subunit">
    <text evidence="11 13 14">Forms a heterotetramer with UvrA during the search for lesions. Interacts with UvrC in an incision complex.</text>
</comment>
<dbReference type="PANTHER" id="PTHR24029:SF0">
    <property type="entry name" value="UVRABC SYSTEM PROTEIN B"/>
    <property type="match status" value="1"/>
</dbReference>
<evidence type="ECO:0000256" key="15">
    <source>
        <dbReference type="SAM" id="MobiDB-lite"/>
    </source>
</evidence>
<dbReference type="InterPro" id="IPR041471">
    <property type="entry name" value="UvrB_inter"/>
</dbReference>
<dbReference type="GO" id="GO:0016787">
    <property type="term" value="F:hydrolase activity"/>
    <property type="evidence" value="ECO:0007669"/>
    <property type="project" value="UniProtKB-KW"/>
</dbReference>
<keyword evidence="7 13" id="KW-0067">ATP-binding</keyword>
<evidence type="ECO:0000313" key="19">
    <source>
        <dbReference type="EMBL" id="MDI1430061.1"/>
    </source>
</evidence>
<keyword evidence="4 13" id="KW-0547">Nucleotide-binding</keyword>
<dbReference type="Gene3D" id="3.40.50.300">
    <property type="entry name" value="P-loop containing nucleotide triphosphate hydrolases"/>
    <property type="match status" value="3"/>
</dbReference>
<evidence type="ECO:0000256" key="7">
    <source>
        <dbReference type="ARBA" id="ARBA00022840"/>
    </source>
</evidence>
<dbReference type="SMART" id="SM00487">
    <property type="entry name" value="DEXDc"/>
    <property type="match status" value="1"/>
</dbReference>
<evidence type="ECO:0000256" key="14">
    <source>
        <dbReference type="RuleBase" id="RU003587"/>
    </source>
</evidence>
<keyword evidence="10 13" id="KW-0742">SOS response</keyword>
<evidence type="ECO:0000259" key="17">
    <source>
        <dbReference type="PROSITE" id="PS51192"/>
    </source>
</evidence>
<dbReference type="InterPro" id="IPR036876">
    <property type="entry name" value="UVR_dom_sf"/>
</dbReference>
<feature type="domain" description="UVR" evidence="16">
    <location>
        <begin position="630"/>
        <end position="665"/>
    </location>
</feature>
<keyword evidence="19" id="KW-0378">Hydrolase</keyword>
<dbReference type="NCBIfam" id="NF003673">
    <property type="entry name" value="PRK05298.1"/>
    <property type="match status" value="1"/>
</dbReference>
<dbReference type="RefSeq" id="WP_136966962.1">
    <property type="nucleotide sequence ID" value="NZ_JARZHI010000007.1"/>
</dbReference>
<evidence type="ECO:0000256" key="9">
    <source>
        <dbReference type="ARBA" id="ARBA00023204"/>
    </source>
</evidence>
<evidence type="ECO:0000256" key="3">
    <source>
        <dbReference type="ARBA" id="ARBA00022490"/>
    </source>
</evidence>
<dbReference type="CDD" id="cd18790">
    <property type="entry name" value="SF2_C_UvrB"/>
    <property type="match status" value="1"/>
</dbReference>
<evidence type="ECO:0000256" key="13">
    <source>
        <dbReference type="HAMAP-Rule" id="MF_00204"/>
    </source>
</evidence>
<reference evidence="19 20" key="1">
    <citation type="submission" date="2023-04" db="EMBL/GenBank/DDBJ databases">
        <title>The genome sequence of Polyangium sorediatum DSM14670.</title>
        <authorList>
            <person name="Zhang X."/>
        </authorList>
    </citation>
    <scope>NUCLEOTIDE SEQUENCE [LARGE SCALE GENOMIC DNA]</scope>
    <source>
        <strain evidence="19 20">DSM 14670</strain>
    </source>
</reference>
<comment type="domain">
    <text evidence="13">The beta-hairpin motif is involved in DNA binding.</text>
</comment>
<evidence type="ECO:0000256" key="4">
    <source>
        <dbReference type="ARBA" id="ARBA00022741"/>
    </source>
</evidence>
<gene>
    <name evidence="13 19" type="primary">uvrB</name>
    <name evidence="19" type="ORF">QHF89_11165</name>
</gene>
<keyword evidence="8 13" id="KW-0267">Excision nuclease</keyword>
<sequence>MSRRFELVSGFTPRGDQPRAIEEISGAFGRSETFQCLLGVTGSGKTFTAAKVIEQLQRPTLVLAPNKTLAAQLYGEMRELFPNNAVHYFVSYYDYYQPEAYVPASDTFIEKDAIINDAIDRMRHAATHALLSRPDVLIVASVSCIYGIGSAESYHGLLIKMERGQELRRDELLRRLVDIQYDRNDIDFHRGTFRVRGDVVEIFPAYEETVAIRVEFFGDEIEAIKEVDPVRGKVLGTLDRIAIYPGSHYVTEQQQLRIAIASIREELRDRLEFYDKAGRFLEKQRIEQRTMYDLEMLEQMGFCNGIENYSRHLSGRKPGEPPPTLIDYFPKDFLLIIDESHQTIPQVAAMYRGDRARKETLVEYGFRLPSALDNRPLKFEEFESHYDRVLLVSATPGDYELQKTGGEVVEQIIRPTGLTDPQIVVRPVAGQVDDLLERIRERVSQNERVLVTTLTKRMAEDLTEYYTELGVRVRYLHSDIDTLERVEILRDLRRGEFDVLVGINLLREGLDLPEVSLVAILDADKEGFLRSPRSLIQTIGRAARNVRGEVIMYGDRETDAMRYAIQETNRRREIQSAYNVEHGITPATVTKAILDLSPTSGARDYYAVPKGGAGRGPSGKDTAPTGADLAERVEALRLEMFAAAENLEFEKAARLRDQLRALKGELEDAGVEVAPPATKSKPKPRAKAKTGEAPAARGGAKKSSARGSGSTGRGRYR</sequence>
<evidence type="ECO:0000259" key="16">
    <source>
        <dbReference type="PROSITE" id="PS50151"/>
    </source>
</evidence>
<keyword evidence="9 13" id="KW-0234">DNA repair</keyword>
<dbReference type="Pfam" id="PF17757">
    <property type="entry name" value="UvrB_inter"/>
    <property type="match status" value="1"/>
</dbReference>
<dbReference type="NCBIfam" id="TIGR00631">
    <property type="entry name" value="uvrb"/>
    <property type="match status" value="1"/>
</dbReference>
<evidence type="ECO:0000259" key="18">
    <source>
        <dbReference type="PROSITE" id="PS51194"/>
    </source>
</evidence>
<evidence type="ECO:0000256" key="2">
    <source>
        <dbReference type="ARBA" id="ARBA00008533"/>
    </source>
</evidence>
<dbReference type="SUPFAM" id="SSF52540">
    <property type="entry name" value="P-loop containing nucleoside triphosphate hydrolases"/>
    <property type="match status" value="2"/>
</dbReference>
<comment type="subcellular location">
    <subcellularLocation>
        <location evidence="1 13 14">Cytoplasm</location>
    </subcellularLocation>
</comment>
<comment type="function">
    <text evidence="13">The UvrABC repair system catalyzes the recognition and processing of DNA lesions. A damage recognition complex composed of 2 UvrA and 2 UvrB subunits scans DNA for abnormalities. Upon binding of the UvrA(2)B(2) complex to a putative damaged site, the DNA wraps around one UvrB monomer. DNA wrap is dependent on ATP binding by UvrB and probably causes local melting of the DNA helix, facilitating insertion of UvrB beta-hairpin between the DNA strands. Then UvrB probes one DNA strand for the presence of a lesion. If a lesion is found the UvrA subunits dissociate and the UvrB-DNA preincision complex is formed. This complex is subsequently bound by UvrC and the second UvrB is released. If no lesion is found, the DNA wraps around the other UvrB subunit that will check the other stand for damage.</text>
</comment>
<dbReference type="Pfam" id="PF04851">
    <property type="entry name" value="ResIII"/>
    <property type="match status" value="1"/>
</dbReference>
<dbReference type="SUPFAM" id="SSF46600">
    <property type="entry name" value="C-terminal UvrC-binding domain of UvrB"/>
    <property type="match status" value="1"/>
</dbReference>
<dbReference type="PROSITE" id="PS51192">
    <property type="entry name" value="HELICASE_ATP_BIND_1"/>
    <property type="match status" value="1"/>
</dbReference>
<dbReference type="EMBL" id="JARZHI010000007">
    <property type="protein sequence ID" value="MDI1430061.1"/>
    <property type="molecule type" value="Genomic_DNA"/>
</dbReference>
<dbReference type="Pfam" id="PF02151">
    <property type="entry name" value="UVR"/>
    <property type="match status" value="1"/>
</dbReference>
<proteinExistence type="inferred from homology"/>
<name>A0ABT6NP03_9BACT</name>
<dbReference type="InterPro" id="IPR027417">
    <property type="entry name" value="P-loop_NTPase"/>
</dbReference>
<dbReference type="InterPro" id="IPR024759">
    <property type="entry name" value="UvrB_YAD/RRR_dom"/>
</dbReference>
<comment type="similarity">
    <text evidence="2 13 14">Belongs to the UvrB family.</text>
</comment>
<keyword evidence="5 13" id="KW-0227">DNA damage</keyword>
<evidence type="ECO:0000256" key="11">
    <source>
        <dbReference type="ARBA" id="ARBA00026033"/>
    </source>
</evidence>
<evidence type="ECO:0000256" key="1">
    <source>
        <dbReference type="ARBA" id="ARBA00004496"/>
    </source>
</evidence>
<dbReference type="InterPro" id="IPR001650">
    <property type="entry name" value="Helicase_C-like"/>
</dbReference>
<feature type="domain" description="Helicase ATP-binding" evidence="17">
    <location>
        <begin position="37"/>
        <end position="158"/>
    </location>
</feature>
<dbReference type="InterPro" id="IPR004807">
    <property type="entry name" value="UvrB"/>
</dbReference>
<evidence type="ECO:0000256" key="8">
    <source>
        <dbReference type="ARBA" id="ARBA00022881"/>
    </source>
</evidence>
<dbReference type="Pfam" id="PF12344">
    <property type="entry name" value="UvrB"/>
    <property type="match status" value="1"/>
</dbReference>